<proteinExistence type="inferred from homology"/>
<reference evidence="15 16" key="1">
    <citation type="submission" date="2019-07" db="EMBL/GenBank/DDBJ databases">
        <authorList>
            <person name="Jastrzebski P J."/>
            <person name="Paukszto L."/>
            <person name="Jastrzebski P J."/>
        </authorList>
    </citation>
    <scope>NUCLEOTIDE SEQUENCE [LARGE SCALE GENOMIC DNA]</scope>
    <source>
        <strain evidence="15 16">WMS-il1</strain>
    </source>
</reference>
<dbReference type="GO" id="GO:0005543">
    <property type="term" value="F:phospholipid binding"/>
    <property type="evidence" value="ECO:0007669"/>
    <property type="project" value="TreeGrafter"/>
</dbReference>
<evidence type="ECO:0000256" key="2">
    <source>
        <dbReference type="ARBA" id="ARBA00009454"/>
    </source>
</evidence>
<dbReference type="EMBL" id="CABIJS010000333">
    <property type="protein sequence ID" value="VUZ49308.1"/>
    <property type="molecule type" value="Genomic_DNA"/>
</dbReference>
<dbReference type="SUPFAM" id="SSF54928">
    <property type="entry name" value="RNA-binding domain, RBD"/>
    <property type="match status" value="1"/>
</dbReference>
<evidence type="ECO:0000256" key="9">
    <source>
        <dbReference type="ARBA" id="ARBA00023242"/>
    </source>
</evidence>
<feature type="compositionally biased region" description="Polar residues" evidence="13">
    <location>
        <begin position="68"/>
        <end position="78"/>
    </location>
</feature>
<evidence type="ECO:0000256" key="1">
    <source>
        <dbReference type="ARBA" id="ARBA00004567"/>
    </source>
</evidence>
<keyword evidence="16" id="KW-1185">Reference proteome</keyword>
<dbReference type="InterPro" id="IPR035979">
    <property type="entry name" value="RBD_domain_sf"/>
</dbReference>
<dbReference type="GO" id="GO:0006999">
    <property type="term" value="P:nuclear pore organization"/>
    <property type="evidence" value="ECO:0007669"/>
    <property type="project" value="TreeGrafter"/>
</dbReference>
<evidence type="ECO:0000256" key="13">
    <source>
        <dbReference type="SAM" id="MobiDB-lite"/>
    </source>
</evidence>
<dbReference type="AlphaFoldDB" id="A0A564YRI0"/>
<protein>
    <recommendedName>
        <fullName evidence="3">Nucleoporin NUP35</fullName>
    </recommendedName>
    <alternativeName>
        <fullName evidence="11">35 kDa nucleoporin</fullName>
    </alternativeName>
    <alternativeName>
        <fullName evidence="10">Nucleoporin NUP53</fullName>
    </alternativeName>
</protein>
<feature type="domain" description="RRM Nup35-type" evidence="14">
    <location>
        <begin position="177"/>
        <end position="257"/>
    </location>
</feature>
<dbReference type="InterPro" id="IPR007846">
    <property type="entry name" value="RRM_NUP35_dom"/>
</dbReference>
<feature type="region of interest" description="Disordered" evidence="13">
    <location>
        <begin position="266"/>
        <end position="307"/>
    </location>
</feature>
<keyword evidence="9 12" id="KW-0539">Nucleus</keyword>
<dbReference type="Gene3D" id="3.30.70.330">
    <property type="match status" value="1"/>
</dbReference>
<feature type="region of interest" description="Disordered" evidence="13">
    <location>
        <begin position="95"/>
        <end position="141"/>
    </location>
</feature>
<dbReference type="GO" id="GO:0017056">
    <property type="term" value="F:structural constituent of nuclear pore"/>
    <property type="evidence" value="ECO:0007669"/>
    <property type="project" value="TreeGrafter"/>
</dbReference>
<evidence type="ECO:0000256" key="7">
    <source>
        <dbReference type="ARBA" id="ARBA00023010"/>
    </source>
</evidence>
<evidence type="ECO:0000256" key="8">
    <source>
        <dbReference type="ARBA" id="ARBA00023132"/>
    </source>
</evidence>
<evidence type="ECO:0000256" key="12">
    <source>
        <dbReference type="PROSITE-ProRule" id="PRU00804"/>
    </source>
</evidence>
<evidence type="ECO:0000313" key="16">
    <source>
        <dbReference type="Proteomes" id="UP000321570"/>
    </source>
</evidence>
<sequence>MQGSGYSSPKYLHQSPSRNAKPTESTTKPESPQCQVMNSSNRQFLPGFLMGDLRSSPQNGYVSPLLKSPNQTSTSNHLTKIAQPRFSGIKSLTFERNGRRHASPPTQSLWSSASQRRHPEAENMTPENEGSIQRNRDSSSNFLTPSRLEVASLKCSSPFLFPTQVNLLDTSRRDGDDETSSWVTVFGYDQAQANSVLQHFSHIGTIEKYVITNGGNWMNIKYANKIQARCALNRNGRVLDGKIMIGVRKCTDLSALNSVDVISSTNQDMTDRSDSSDSRESLNNANKNGVFPKTSEPFSPSPKFGSPLVRGGVRTGTAKMESSGVFNQSFSCHGDSVGGPIRNGPNGLSRHSSMRPLAAPYQLPPRCQVTRANQFQTFKESSSETVKLLASLFSGLCYISNGSFTGFFLRFISEWEFKVFGSSVKSFGLCFWVELKGCQ</sequence>
<evidence type="ECO:0000313" key="15">
    <source>
        <dbReference type="EMBL" id="VUZ49308.1"/>
    </source>
</evidence>
<dbReference type="FunFam" id="3.30.70.330:FF:000095">
    <property type="entry name" value="Putative Nucleoporin NUP53"/>
    <property type="match status" value="1"/>
</dbReference>
<evidence type="ECO:0000256" key="5">
    <source>
        <dbReference type="ARBA" id="ARBA00022816"/>
    </source>
</evidence>
<dbReference type="PANTHER" id="PTHR21527">
    <property type="entry name" value="NUCLEOPORIN NUP35"/>
    <property type="match status" value="1"/>
</dbReference>
<feature type="compositionally biased region" description="Basic and acidic residues" evidence="13">
    <location>
        <begin position="269"/>
        <end position="280"/>
    </location>
</feature>
<dbReference type="PROSITE" id="PS51472">
    <property type="entry name" value="RRM_NUP35"/>
    <property type="match status" value="1"/>
</dbReference>
<feature type="compositionally biased region" description="Polar residues" evidence="13">
    <location>
        <begin position="125"/>
        <end position="141"/>
    </location>
</feature>
<organism evidence="15 16">
    <name type="scientific">Hymenolepis diminuta</name>
    <name type="common">Rat tapeworm</name>
    <dbReference type="NCBI Taxonomy" id="6216"/>
    <lineage>
        <taxon>Eukaryota</taxon>
        <taxon>Metazoa</taxon>
        <taxon>Spiralia</taxon>
        <taxon>Lophotrochozoa</taxon>
        <taxon>Platyhelminthes</taxon>
        <taxon>Cestoda</taxon>
        <taxon>Eucestoda</taxon>
        <taxon>Cyclophyllidea</taxon>
        <taxon>Hymenolepididae</taxon>
        <taxon>Hymenolepis</taxon>
    </lineage>
</organism>
<keyword evidence="6" id="KW-0653">Protein transport</keyword>
<feature type="compositionally biased region" description="Polar residues" evidence="13">
    <location>
        <begin position="104"/>
        <end position="114"/>
    </location>
</feature>
<feature type="region of interest" description="Disordered" evidence="13">
    <location>
        <begin position="1"/>
        <end position="79"/>
    </location>
</feature>
<dbReference type="CDD" id="cd12441">
    <property type="entry name" value="RRM_Nup53_like"/>
    <property type="match status" value="1"/>
</dbReference>
<dbReference type="GO" id="GO:0044613">
    <property type="term" value="C:nuclear pore central transport channel"/>
    <property type="evidence" value="ECO:0007669"/>
    <property type="project" value="TreeGrafter"/>
</dbReference>
<gene>
    <name evidence="15" type="ORF">WMSIL1_LOCUS8516</name>
</gene>
<keyword evidence="8 12" id="KW-0906">Nuclear pore complex</keyword>
<feature type="compositionally biased region" description="Polar residues" evidence="13">
    <location>
        <begin position="14"/>
        <end position="43"/>
    </location>
</feature>
<dbReference type="GO" id="GO:0044615">
    <property type="term" value="C:nuclear pore nuclear basket"/>
    <property type="evidence" value="ECO:0007669"/>
    <property type="project" value="TreeGrafter"/>
</dbReference>
<dbReference type="GO" id="GO:0006607">
    <property type="term" value="P:NLS-bearing protein import into nucleus"/>
    <property type="evidence" value="ECO:0007669"/>
    <property type="project" value="TreeGrafter"/>
</dbReference>
<evidence type="ECO:0000256" key="6">
    <source>
        <dbReference type="ARBA" id="ARBA00022927"/>
    </source>
</evidence>
<dbReference type="GO" id="GO:0051028">
    <property type="term" value="P:mRNA transport"/>
    <property type="evidence" value="ECO:0007669"/>
    <property type="project" value="UniProtKB-UniRule"/>
</dbReference>
<evidence type="ECO:0000256" key="3">
    <source>
        <dbReference type="ARBA" id="ARBA00016439"/>
    </source>
</evidence>
<keyword evidence="5 12" id="KW-0509">mRNA transport</keyword>
<name>A0A564YRI0_HYMDI</name>
<evidence type="ECO:0000256" key="10">
    <source>
        <dbReference type="ARBA" id="ARBA00029997"/>
    </source>
</evidence>
<evidence type="ECO:0000256" key="11">
    <source>
        <dbReference type="ARBA" id="ARBA00030250"/>
    </source>
</evidence>
<comment type="similarity">
    <text evidence="2">Belongs to the Nup35 family.</text>
</comment>
<keyword evidence="4 12" id="KW-0813">Transport</keyword>
<comment type="subcellular location">
    <subcellularLocation>
        <location evidence="1">Nucleus</location>
        <location evidence="1">Nuclear pore complex</location>
    </subcellularLocation>
</comment>
<dbReference type="Pfam" id="PF05172">
    <property type="entry name" value="RRM_Nup35"/>
    <property type="match status" value="1"/>
</dbReference>
<dbReference type="GO" id="GO:0003676">
    <property type="term" value="F:nucleic acid binding"/>
    <property type="evidence" value="ECO:0007669"/>
    <property type="project" value="InterPro"/>
</dbReference>
<dbReference type="InterPro" id="IPR012677">
    <property type="entry name" value="Nucleotide-bd_a/b_plait_sf"/>
</dbReference>
<dbReference type="PANTHER" id="PTHR21527:SF6">
    <property type="entry name" value="NUCLEOPORIN NUP35"/>
    <property type="match status" value="1"/>
</dbReference>
<evidence type="ECO:0000256" key="4">
    <source>
        <dbReference type="ARBA" id="ARBA00022448"/>
    </source>
</evidence>
<accession>A0A564YRI0</accession>
<keyword evidence="7" id="KW-0811">Translocation</keyword>
<dbReference type="Proteomes" id="UP000321570">
    <property type="component" value="Unassembled WGS sequence"/>
</dbReference>
<evidence type="ECO:0000259" key="14">
    <source>
        <dbReference type="PROSITE" id="PS51472"/>
    </source>
</evidence>